<sequence>MTASLSLVVLTVLASCSRACAGVARANSVEALDLTPNVVITQEKVQTPTEIPVNERFPSAVLFGRTCGGTIISPTWILTAAHCTLFTGGRDILAGTNNSENDTGVRRRVKRLVIHPKFAVGPYWLDADRYDIKQVGARWDFLLAELESPLPLDGKTMAVAKLQEDARLIPGQEVGYAGYGAENHGETMRHEMHGMDLEVQSDQECGKLVEYEPQDMLCARGRPPRYDSACNGDSGSGLIRNGTIIGIASWVEDDATVCRNGAKVYFSRVSSARDWIRQVTKI</sequence>
<gene>
    <name evidence="6" type="ORF">KGM_208231</name>
</gene>
<keyword evidence="3" id="KW-0378">Hydrolase</keyword>
<dbReference type="STRING" id="278856.A0A212F307"/>
<evidence type="ECO:0000313" key="6">
    <source>
        <dbReference type="EMBL" id="OWR48128.1"/>
    </source>
</evidence>
<dbReference type="PRINTS" id="PR00722">
    <property type="entry name" value="CHYMOTRYPSIN"/>
</dbReference>
<evidence type="ECO:0000256" key="1">
    <source>
        <dbReference type="ARBA" id="ARBA00007664"/>
    </source>
</evidence>
<keyword evidence="4" id="KW-0720">Serine protease</keyword>
<dbReference type="Pfam" id="PF00089">
    <property type="entry name" value="Trypsin"/>
    <property type="match status" value="1"/>
</dbReference>
<keyword evidence="7" id="KW-1185">Reference proteome</keyword>
<evidence type="ECO:0000256" key="5">
    <source>
        <dbReference type="ARBA" id="ARBA00023157"/>
    </source>
</evidence>
<dbReference type="Proteomes" id="UP000007151">
    <property type="component" value="Unassembled WGS sequence"/>
</dbReference>
<proteinExistence type="inferred from homology"/>
<dbReference type="InterPro" id="IPR009003">
    <property type="entry name" value="Peptidase_S1_PA"/>
</dbReference>
<dbReference type="EMBL" id="AGBW02010641">
    <property type="protein sequence ID" value="OWR48128.1"/>
    <property type="molecule type" value="Genomic_DNA"/>
</dbReference>
<keyword evidence="5" id="KW-1015">Disulfide bond</keyword>
<dbReference type="SMART" id="SM00020">
    <property type="entry name" value="Tryp_SPc"/>
    <property type="match status" value="1"/>
</dbReference>
<accession>A0A212F307</accession>
<dbReference type="InterPro" id="IPR001314">
    <property type="entry name" value="Peptidase_S1A"/>
</dbReference>
<dbReference type="GO" id="GO:0006508">
    <property type="term" value="P:proteolysis"/>
    <property type="evidence" value="ECO:0007669"/>
    <property type="project" value="UniProtKB-KW"/>
</dbReference>
<dbReference type="GO" id="GO:0004252">
    <property type="term" value="F:serine-type endopeptidase activity"/>
    <property type="evidence" value="ECO:0007669"/>
    <property type="project" value="InterPro"/>
</dbReference>
<dbReference type="Gene3D" id="2.40.10.10">
    <property type="entry name" value="Trypsin-like serine proteases"/>
    <property type="match status" value="1"/>
</dbReference>
<dbReference type="PROSITE" id="PS00134">
    <property type="entry name" value="TRYPSIN_HIS"/>
    <property type="match status" value="1"/>
</dbReference>
<evidence type="ECO:0000256" key="4">
    <source>
        <dbReference type="ARBA" id="ARBA00022825"/>
    </source>
</evidence>
<dbReference type="SUPFAM" id="SSF50494">
    <property type="entry name" value="Trypsin-like serine proteases"/>
    <property type="match status" value="1"/>
</dbReference>
<evidence type="ECO:0000256" key="2">
    <source>
        <dbReference type="ARBA" id="ARBA00022670"/>
    </source>
</evidence>
<evidence type="ECO:0000313" key="7">
    <source>
        <dbReference type="Proteomes" id="UP000007151"/>
    </source>
</evidence>
<dbReference type="PANTHER" id="PTHR24276:SF91">
    <property type="entry name" value="AT26814P-RELATED"/>
    <property type="match status" value="1"/>
</dbReference>
<dbReference type="AlphaFoldDB" id="A0A212F307"/>
<comment type="caution">
    <text evidence="6">The sequence shown here is derived from an EMBL/GenBank/DDBJ whole genome shotgun (WGS) entry which is preliminary data.</text>
</comment>
<organism evidence="6 7">
    <name type="scientific">Danaus plexippus plexippus</name>
    <dbReference type="NCBI Taxonomy" id="278856"/>
    <lineage>
        <taxon>Eukaryota</taxon>
        <taxon>Metazoa</taxon>
        <taxon>Ecdysozoa</taxon>
        <taxon>Arthropoda</taxon>
        <taxon>Hexapoda</taxon>
        <taxon>Insecta</taxon>
        <taxon>Pterygota</taxon>
        <taxon>Neoptera</taxon>
        <taxon>Endopterygota</taxon>
        <taxon>Lepidoptera</taxon>
        <taxon>Glossata</taxon>
        <taxon>Ditrysia</taxon>
        <taxon>Papilionoidea</taxon>
        <taxon>Nymphalidae</taxon>
        <taxon>Danainae</taxon>
        <taxon>Danaini</taxon>
        <taxon>Danaina</taxon>
        <taxon>Danaus</taxon>
        <taxon>Danaus</taxon>
    </lineage>
</organism>
<keyword evidence="2" id="KW-0645">Protease</keyword>
<reference evidence="6 7" key="1">
    <citation type="journal article" date="2011" name="Cell">
        <title>The monarch butterfly genome yields insights into long-distance migration.</title>
        <authorList>
            <person name="Zhan S."/>
            <person name="Merlin C."/>
            <person name="Boore J.L."/>
            <person name="Reppert S.M."/>
        </authorList>
    </citation>
    <scope>NUCLEOTIDE SEQUENCE [LARGE SCALE GENOMIC DNA]</scope>
    <source>
        <strain evidence="6">F-2</strain>
    </source>
</reference>
<dbReference type="OrthoDB" id="10061449at2759"/>
<name>A0A212F307_DANPL</name>
<dbReference type="InterPro" id="IPR050430">
    <property type="entry name" value="Peptidase_S1"/>
</dbReference>
<comment type="similarity">
    <text evidence="1">Belongs to the peptidase S1 family.</text>
</comment>
<dbReference type="PANTHER" id="PTHR24276">
    <property type="entry name" value="POLYSERASE-RELATED"/>
    <property type="match status" value="1"/>
</dbReference>
<dbReference type="InterPro" id="IPR001254">
    <property type="entry name" value="Trypsin_dom"/>
</dbReference>
<dbReference type="eggNOG" id="KOG3627">
    <property type="taxonomic scope" value="Eukaryota"/>
</dbReference>
<dbReference type="PROSITE" id="PS50240">
    <property type="entry name" value="TRYPSIN_DOM"/>
    <property type="match status" value="1"/>
</dbReference>
<dbReference type="KEGG" id="dpl:KGM_208231"/>
<evidence type="ECO:0000256" key="3">
    <source>
        <dbReference type="ARBA" id="ARBA00022801"/>
    </source>
</evidence>
<dbReference type="InterPro" id="IPR018114">
    <property type="entry name" value="TRYPSIN_HIS"/>
</dbReference>
<protein>
    <submittedName>
        <fullName evidence="6">Scolexin B</fullName>
    </submittedName>
</protein>
<dbReference type="InterPro" id="IPR043504">
    <property type="entry name" value="Peptidase_S1_PA_chymotrypsin"/>
</dbReference>